<proteinExistence type="predicted"/>
<reference evidence="4" key="1">
    <citation type="submission" date="2020-10" db="EMBL/GenBank/DDBJ databases">
        <authorList>
            <person name="Gilroy R."/>
        </authorList>
    </citation>
    <scope>NUCLEOTIDE SEQUENCE</scope>
    <source>
        <strain evidence="4">CHK188-20938</strain>
    </source>
</reference>
<evidence type="ECO:0000313" key="5">
    <source>
        <dbReference type="Proteomes" id="UP000824169"/>
    </source>
</evidence>
<dbReference type="PANTHER" id="PTHR30204">
    <property type="entry name" value="REDOX-CYCLING DRUG-SENSING TRANSCRIPTIONAL ACTIVATOR SOXR"/>
    <property type="match status" value="1"/>
</dbReference>
<dbReference type="InterPro" id="IPR047057">
    <property type="entry name" value="MerR_fam"/>
</dbReference>
<feature type="domain" description="HTH merR-type" evidence="3">
    <location>
        <begin position="2"/>
        <end position="71"/>
    </location>
</feature>
<dbReference type="SUPFAM" id="SSF46955">
    <property type="entry name" value="Putative DNA-binding domain"/>
    <property type="match status" value="1"/>
</dbReference>
<dbReference type="CDD" id="cd01109">
    <property type="entry name" value="HTH_YyaN"/>
    <property type="match status" value="1"/>
</dbReference>
<gene>
    <name evidence="4" type="ORF">IAB71_00085</name>
</gene>
<evidence type="ECO:0000313" key="4">
    <source>
        <dbReference type="EMBL" id="HIV24183.1"/>
    </source>
</evidence>
<keyword evidence="2" id="KW-0175">Coiled coil</keyword>
<dbReference type="PANTHER" id="PTHR30204:SF98">
    <property type="entry name" value="HTH-TYPE TRANSCRIPTIONAL REGULATOR ADHR"/>
    <property type="match status" value="1"/>
</dbReference>
<keyword evidence="1" id="KW-0238">DNA-binding</keyword>
<evidence type="ECO:0000256" key="1">
    <source>
        <dbReference type="ARBA" id="ARBA00023125"/>
    </source>
</evidence>
<dbReference type="Gene3D" id="1.10.1660.10">
    <property type="match status" value="1"/>
</dbReference>
<dbReference type="InterPro" id="IPR009061">
    <property type="entry name" value="DNA-bd_dom_put_sf"/>
</dbReference>
<dbReference type="PROSITE" id="PS00552">
    <property type="entry name" value="HTH_MERR_1"/>
    <property type="match status" value="1"/>
</dbReference>
<dbReference type="AlphaFoldDB" id="A0A9D1P025"/>
<dbReference type="SMART" id="SM00422">
    <property type="entry name" value="HTH_MERR"/>
    <property type="match status" value="1"/>
</dbReference>
<dbReference type="EMBL" id="DVOO01000002">
    <property type="protein sequence ID" value="HIV24183.1"/>
    <property type="molecule type" value="Genomic_DNA"/>
</dbReference>
<dbReference type="PROSITE" id="PS50937">
    <property type="entry name" value="HTH_MERR_2"/>
    <property type="match status" value="1"/>
</dbReference>
<dbReference type="Pfam" id="PF13411">
    <property type="entry name" value="MerR_1"/>
    <property type="match status" value="1"/>
</dbReference>
<dbReference type="Proteomes" id="UP000824169">
    <property type="component" value="Unassembled WGS sequence"/>
</dbReference>
<protein>
    <submittedName>
        <fullName evidence="4">MerR family transcriptional regulator</fullName>
    </submittedName>
</protein>
<organism evidence="4 5">
    <name type="scientific">Candidatus Scatomonas pullistercoris</name>
    <dbReference type="NCBI Taxonomy" id="2840920"/>
    <lineage>
        <taxon>Bacteria</taxon>
        <taxon>Bacillati</taxon>
        <taxon>Bacillota</taxon>
        <taxon>Clostridia</taxon>
        <taxon>Lachnospirales</taxon>
        <taxon>Lachnospiraceae</taxon>
        <taxon>Lachnospiraceae incertae sedis</taxon>
        <taxon>Candidatus Scatomonas</taxon>
    </lineage>
</organism>
<dbReference type="InterPro" id="IPR000551">
    <property type="entry name" value="MerR-type_HTH_dom"/>
</dbReference>
<dbReference type="PRINTS" id="PR00040">
    <property type="entry name" value="HTHMERR"/>
</dbReference>
<evidence type="ECO:0000259" key="3">
    <source>
        <dbReference type="PROSITE" id="PS50937"/>
    </source>
</evidence>
<feature type="coiled-coil region" evidence="2">
    <location>
        <begin position="83"/>
        <end position="110"/>
    </location>
</feature>
<evidence type="ECO:0000256" key="2">
    <source>
        <dbReference type="SAM" id="Coils"/>
    </source>
</evidence>
<dbReference type="GO" id="GO:0003700">
    <property type="term" value="F:DNA-binding transcription factor activity"/>
    <property type="evidence" value="ECO:0007669"/>
    <property type="project" value="InterPro"/>
</dbReference>
<accession>A0A9D1P025</accession>
<reference evidence="4" key="2">
    <citation type="journal article" date="2021" name="PeerJ">
        <title>Extensive microbial diversity within the chicken gut microbiome revealed by metagenomics and culture.</title>
        <authorList>
            <person name="Gilroy R."/>
            <person name="Ravi A."/>
            <person name="Getino M."/>
            <person name="Pursley I."/>
            <person name="Horton D.L."/>
            <person name="Alikhan N.F."/>
            <person name="Baker D."/>
            <person name="Gharbi K."/>
            <person name="Hall N."/>
            <person name="Watson M."/>
            <person name="Adriaenssens E.M."/>
            <person name="Foster-Nyarko E."/>
            <person name="Jarju S."/>
            <person name="Secka A."/>
            <person name="Antonio M."/>
            <person name="Oren A."/>
            <person name="Chaudhuri R.R."/>
            <person name="La Ragione R."/>
            <person name="Hildebrand F."/>
            <person name="Pallen M.J."/>
        </authorList>
    </citation>
    <scope>NUCLEOTIDE SEQUENCE</scope>
    <source>
        <strain evidence="4">CHK188-20938</strain>
    </source>
</reference>
<name>A0A9D1P025_9FIRM</name>
<dbReference type="GO" id="GO:0003677">
    <property type="term" value="F:DNA binding"/>
    <property type="evidence" value="ECO:0007669"/>
    <property type="project" value="UniProtKB-KW"/>
</dbReference>
<sequence length="179" mass="20573">MLYTVGEMAKLLGISSSTLRYYDREGLLPFVERSRGGIRMFTDADYSTLMVIGCLKKSGLSIREIREYITMAAEGDASLPKRLELFQNRRREVEKQLRELQETLSMLEYKCWYYETACRAGTEAAVNSLLPEQIPEKYRRAKKKSGSRIPVSQGLTFRPKVASVSLAFTFPSVYNRNMR</sequence>
<comment type="caution">
    <text evidence="4">The sequence shown here is derived from an EMBL/GenBank/DDBJ whole genome shotgun (WGS) entry which is preliminary data.</text>
</comment>